<dbReference type="InterPro" id="IPR010982">
    <property type="entry name" value="Lambda_DNA-bd_dom_sf"/>
</dbReference>
<dbReference type="EMBL" id="AP021857">
    <property type="protein sequence ID" value="BBO20459.1"/>
    <property type="molecule type" value="Genomic_DNA"/>
</dbReference>
<dbReference type="Pfam" id="PF01381">
    <property type="entry name" value="HTH_3"/>
    <property type="match status" value="1"/>
</dbReference>
<feature type="domain" description="HTH cro/C1-type" evidence="1">
    <location>
        <begin position="16"/>
        <end position="70"/>
    </location>
</feature>
<dbReference type="InterPro" id="IPR001387">
    <property type="entry name" value="Cro/C1-type_HTH"/>
</dbReference>
<dbReference type="GO" id="GO:0003677">
    <property type="term" value="F:DNA binding"/>
    <property type="evidence" value="ECO:0007669"/>
    <property type="project" value="InterPro"/>
</dbReference>
<name>A0A809QYI2_9PROT</name>
<dbReference type="Gene3D" id="1.10.260.40">
    <property type="entry name" value="lambda repressor-like DNA-binding domains"/>
    <property type="match status" value="1"/>
</dbReference>
<dbReference type="KEGG" id="ddz:DSYM_11580"/>
<reference evidence="2" key="1">
    <citation type="journal article" name="DNA Res.">
        <title>The physiological potential of anammox bacteria as revealed by their core genome structure.</title>
        <authorList>
            <person name="Okubo T."/>
            <person name="Toyoda A."/>
            <person name="Fukuhara K."/>
            <person name="Uchiyama I."/>
            <person name="Harigaya Y."/>
            <person name="Kuroiwa M."/>
            <person name="Suzuki T."/>
            <person name="Murakami Y."/>
            <person name="Suwa Y."/>
            <person name="Takami H."/>
        </authorList>
    </citation>
    <scope>NUCLEOTIDE SEQUENCE</scope>
    <source>
        <strain evidence="2">317325-3</strain>
    </source>
</reference>
<sequence length="191" mass="21057">MSMKKQAEKNKYGERIRDLREKMGLSQGNFADVAGVTARAQRNYEAGLRTPNIRYLESLAEVGRVDVGYILTGVMTNEFDMNEAKAFRWLAKSLGLDTGFQIAATTAFYRLSEVGFDNAALDSELDALLALYKVAVIDAQLLSGIIESVEKLAPSIDPRKKAGVVTLLYRSFRGAGRIDEKAVIEAVELTK</sequence>
<protein>
    <recommendedName>
        <fullName evidence="1">HTH cro/C1-type domain-containing protein</fullName>
    </recommendedName>
</protein>
<evidence type="ECO:0000313" key="3">
    <source>
        <dbReference type="Proteomes" id="UP000662914"/>
    </source>
</evidence>
<dbReference type="PROSITE" id="PS50943">
    <property type="entry name" value="HTH_CROC1"/>
    <property type="match status" value="1"/>
</dbReference>
<proteinExistence type="predicted"/>
<dbReference type="CDD" id="cd00093">
    <property type="entry name" value="HTH_XRE"/>
    <property type="match status" value="1"/>
</dbReference>
<dbReference type="AlphaFoldDB" id="A0A809QYI2"/>
<gene>
    <name evidence="2" type="ORF">DSYM_11580</name>
</gene>
<evidence type="ECO:0000313" key="2">
    <source>
        <dbReference type="EMBL" id="BBO20459.1"/>
    </source>
</evidence>
<dbReference type="SUPFAM" id="SSF47413">
    <property type="entry name" value="lambda repressor-like DNA-binding domains"/>
    <property type="match status" value="1"/>
</dbReference>
<dbReference type="Proteomes" id="UP000662914">
    <property type="component" value="Chromosome"/>
</dbReference>
<organism evidence="2 3">
    <name type="scientific">Candidatus Desulfobacillus denitrificans</name>
    <dbReference type="NCBI Taxonomy" id="2608985"/>
    <lineage>
        <taxon>Bacteria</taxon>
        <taxon>Pseudomonadati</taxon>
        <taxon>Pseudomonadota</taxon>
        <taxon>Betaproteobacteria</taxon>
        <taxon>Candidatus Desulfobacillus</taxon>
    </lineage>
</organism>
<dbReference type="SMART" id="SM00530">
    <property type="entry name" value="HTH_XRE"/>
    <property type="match status" value="1"/>
</dbReference>
<accession>A0A809QYI2</accession>
<evidence type="ECO:0000259" key="1">
    <source>
        <dbReference type="PROSITE" id="PS50943"/>
    </source>
</evidence>